<evidence type="ECO:0000256" key="1">
    <source>
        <dbReference type="ARBA" id="ARBA00001946"/>
    </source>
</evidence>
<organism evidence="20 21">
    <name type="scientific">Pseudolabrys taiwanensis</name>
    <dbReference type="NCBI Taxonomy" id="331696"/>
    <lineage>
        <taxon>Bacteria</taxon>
        <taxon>Pseudomonadati</taxon>
        <taxon>Pseudomonadota</taxon>
        <taxon>Alphaproteobacteria</taxon>
        <taxon>Hyphomicrobiales</taxon>
        <taxon>Xanthobacteraceae</taxon>
        <taxon>Pseudolabrys</taxon>
    </lineage>
</organism>
<feature type="transmembrane region" description="Helical" evidence="19">
    <location>
        <begin position="139"/>
        <end position="160"/>
    </location>
</feature>
<feature type="transmembrane region" description="Helical" evidence="19">
    <location>
        <begin position="61"/>
        <end position="79"/>
    </location>
</feature>
<dbReference type="PANTHER" id="PTHR34148">
    <property type="entry name" value="ADENOSYLCOBINAMIDE-GDP RIBAZOLETRANSFERASE"/>
    <property type="match status" value="1"/>
</dbReference>
<feature type="transmembrane region" description="Helical" evidence="19">
    <location>
        <begin position="111"/>
        <end position="133"/>
    </location>
</feature>
<comment type="catalytic activity">
    <reaction evidence="18 19">
        <text>alpha-ribazole 5'-phosphate + adenosylcob(III)inamide-GDP = adenosylcob(III)alamin 5'-phosphate + GMP + H(+)</text>
        <dbReference type="Rhea" id="RHEA:23560"/>
        <dbReference type="ChEBI" id="CHEBI:15378"/>
        <dbReference type="ChEBI" id="CHEBI:57918"/>
        <dbReference type="ChEBI" id="CHEBI:58115"/>
        <dbReference type="ChEBI" id="CHEBI:60487"/>
        <dbReference type="ChEBI" id="CHEBI:60493"/>
        <dbReference type="EC" id="2.7.8.26"/>
    </reaction>
</comment>
<keyword evidence="21" id="KW-1185">Reference proteome</keyword>
<evidence type="ECO:0000256" key="8">
    <source>
        <dbReference type="ARBA" id="ARBA00022573"/>
    </source>
</evidence>
<comment type="subcellular location">
    <subcellularLocation>
        <location evidence="2 19">Cell membrane</location>
        <topology evidence="2 19">Multi-pass membrane protein</topology>
    </subcellularLocation>
</comment>
<dbReference type="InterPro" id="IPR003805">
    <property type="entry name" value="CobS"/>
</dbReference>
<evidence type="ECO:0000256" key="11">
    <source>
        <dbReference type="ARBA" id="ARBA00022842"/>
    </source>
</evidence>
<comment type="catalytic activity">
    <reaction evidence="17 19">
        <text>alpha-ribazole + adenosylcob(III)inamide-GDP = adenosylcob(III)alamin + GMP + H(+)</text>
        <dbReference type="Rhea" id="RHEA:16049"/>
        <dbReference type="ChEBI" id="CHEBI:10329"/>
        <dbReference type="ChEBI" id="CHEBI:15378"/>
        <dbReference type="ChEBI" id="CHEBI:18408"/>
        <dbReference type="ChEBI" id="CHEBI:58115"/>
        <dbReference type="ChEBI" id="CHEBI:60487"/>
        <dbReference type="EC" id="2.7.8.26"/>
    </reaction>
</comment>
<dbReference type="KEGG" id="ptaw:DW352_00570"/>
<evidence type="ECO:0000256" key="13">
    <source>
        <dbReference type="ARBA" id="ARBA00023136"/>
    </source>
</evidence>
<reference evidence="20" key="1">
    <citation type="submission" date="2018-07" db="EMBL/GenBank/DDBJ databases">
        <authorList>
            <person name="Quirk P.G."/>
            <person name="Krulwich T.A."/>
        </authorList>
    </citation>
    <scope>NUCLEOTIDE SEQUENCE [LARGE SCALE GENOMIC DNA]</scope>
    <source>
        <strain evidence="20">CC-BB4</strain>
    </source>
</reference>
<keyword evidence="12 19" id="KW-1133">Transmembrane helix</keyword>
<name>A0A345ZQE4_9HYPH</name>
<dbReference type="HAMAP" id="MF_00719">
    <property type="entry name" value="CobS"/>
    <property type="match status" value="1"/>
</dbReference>
<dbReference type="UniPathway" id="UPA00148">
    <property type="reaction ID" value="UER00238"/>
</dbReference>
<evidence type="ECO:0000256" key="17">
    <source>
        <dbReference type="ARBA" id="ARBA00048623"/>
    </source>
</evidence>
<keyword evidence="11 19" id="KW-0460">Magnesium</keyword>
<feature type="transmembrane region" description="Helical" evidence="19">
    <location>
        <begin position="37"/>
        <end position="55"/>
    </location>
</feature>
<keyword evidence="13 19" id="KW-0472">Membrane</keyword>
<comment type="function">
    <text evidence="14 19">Joins adenosylcobinamide-GDP and alpha-ribazole to generate adenosylcobalamin (Ado-cobalamin). Also synthesizes adenosylcobalamin 5'-phosphate from adenosylcobinamide-GDP and alpha-ribazole 5'-phosphate.</text>
</comment>
<evidence type="ECO:0000256" key="12">
    <source>
        <dbReference type="ARBA" id="ARBA00022989"/>
    </source>
</evidence>
<dbReference type="GO" id="GO:0051073">
    <property type="term" value="F:adenosylcobinamide-GDP ribazoletransferase activity"/>
    <property type="evidence" value="ECO:0007669"/>
    <property type="project" value="UniProtKB-UniRule"/>
</dbReference>
<evidence type="ECO:0000256" key="3">
    <source>
        <dbReference type="ARBA" id="ARBA00004663"/>
    </source>
</evidence>
<evidence type="ECO:0000256" key="7">
    <source>
        <dbReference type="ARBA" id="ARBA00022475"/>
    </source>
</evidence>
<keyword evidence="8 19" id="KW-0169">Cobalamin biosynthesis</keyword>
<dbReference type="GO" id="GO:0009236">
    <property type="term" value="P:cobalamin biosynthetic process"/>
    <property type="evidence" value="ECO:0007669"/>
    <property type="project" value="UniProtKB-UniRule"/>
</dbReference>
<accession>A0A345ZQE4</accession>
<evidence type="ECO:0000256" key="9">
    <source>
        <dbReference type="ARBA" id="ARBA00022679"/>
    </source>
</evidence>
<feature type="transmembrane region" description="Helical" evidence="19">
    <location>
        <begin position="199"/>
        <end position="219"/>
    </location>
</feature>
<protein>
    <recommendedName>
        <fullName evidence="6 19">Adenosylcobinamide-GDP ribazoletransferase</fullName>
        <ecNumber evidence="5 19">2.7.8.26</ecNumber>
    </recommendedName>
    <alternativeName>
        <fullName evidence="16 19">Cobalamin synthase</fullName>
    </alternativeName>
    <alternativeName>
        <fullName evidence="15 19">Cobalamin-5'-phosphate synthase</fullName>
    </alternativeName>
</protein>
<evidence type="ECO:0000256" key="18">
    <source>
        <dbReference type="ARBA" id="ARBA00049504"/>
    </source>
</evidence>
<evidence type="ECO:0000313" key="20">
    <source>
        <dbReference type="EMBL" id="AXK79141.1"/>
    </source>
</evidence>
<dbReference type="NCBIfam" id="TIGR00317">
    <property type="entry name" value="cobS"/>
    <property type="match status" value="1"/>
</dbReference>
<dbReference type="GO" id="GO:0008818">
    <property type="term" value="F:cobalamin 5'-phosphate synthase activity"/>
    <property type="evidence" value="ECO:0007669"/>
    <property type="project" value="UniProtKB-UniRule"/>
</dbReference>
<keyword evidence="7 19" id="KW-1003">Cell membrane</keyword>
<gene>
    <name evidence="19 20" type="primary">cobS</name>
    <name evidence="20" type="ORF">DW352_00570</name>
</gene>
<evidence type="ECO:0000256" key="10">
    <source>
        <dbReference type="ARBA" id="ARBA00022692"/>
    </source>
</evidence>
<dbReference type="Proteomes" id="UP000254889">
    <property type="component" value="Chromosome"/>
</dbReference>
<dbReference type="Pfam" id="PF02654">
    <property type="entry name" value="CobS"/>
    <property type="match status" value="1"/>
</dbReference>
<evidence type="ECO:0000256" key="6">
    <source>
        <dbReference type="ARBA" id="ARBA00015850"/>
    </source>
</evidence>
<evidence type="ECO:0000256" key="14">
    <source>
        <dbReference type="ARBA" id="ARBA00025228"/>
    </source>
</evidence>
<dbReference type="EMBL" id="CP031417">
    <property type="protein sequence ID" value="AXK79141.1"/>
    <property type="molecule type" value="Genomic_DNA"/>
</dbReference>
<comment type="similarity">
    <text evidence="4 19">Belongs to the CobS family.</text>
</comment>
<evidence type="ECO:0000256" key="15">
    <source>
        <dbReference type="ARBA" id="ARBA00032605"/>
    </source>
</evidence>
<feature type="transmembrane region" description="Helical" evidence="19">
    <location>
        <begin position="172"/>
        <end position="193"/>
    </location>
</feature>
<evidence type="ECO:0000256" key="4">
    <source>
        <dbReference type="ARBA" id="ARBA00010561"/>
    </source>
</evidence>
<evidence type="ECO:0000313" key="21">
    <source>
        <dbReference type="Proteomes" id="UP000254889"/>
    </source>
</evidence>
<dbReference type="EC" id="2.7.8.26" evidence="5 19"/>
<dbReference type="OrthoDB" id="9794626at2"/>
<dbReference type="PANTHER" id="PTHR34148:SF1">
    <property type="entry name" value="ADENOSYLCOBINAMIDE-GDP RIBAZOLETRANSFERASE"/>
    <property type="match status" value="1"/>
</dbReference>
<evidence type="ECO:0000256" key="19">
    <source>
        <dbReference type="HAMAP-Rule" id="MF_00719"/>
    </source>
</evidence>
<keyword evidence="9 19" id="KW-0808">Transferase</keyword>
<dbReference type="AlphaFoldDB" id="A0A345ZQE4"/>
<comment type="pathway">
    <text evidence="3 19">Cofactor biosynthesis; adenosylcobalamin biosynthesis; adenosylcobalamin from cob(II)yrinate a,c-diamide: step 7/7.</text>
</comment>
<keyword evidence="10 19" id="KW-0812">Transmembrane</keyword>
<evidence type="ECO:0000256" key="2">
    <source>
        <dbReference type="ARBA" id="ARBA00004651"/>
    </source>
</evidence>
<sequence>MNEWLDDFRVAVAMLTRIPMPHPDGASPDNFVRAQRLMPLVGAGVGAVIGLAFWGLHAAGLPALAAAALALGAGMWLTGGFHEDGLADLADGFGGGRDKAAKLEIMRDSRIGTYGTLILIVACVSKVAALASLPNATALTGLIAAHALSRGFLPAVALYLPPARSDGLGASAGRPDATIATVAAALAVVIALVCLPFATAVPAIVGAIAAVCAVAWIAWRQIGGYTGDVLGGAQQVAETAVLLLVAARMGIAS</sequence>
<comment type="cofactor">
    <cofactor evidence="1 19">
        <name>Mg(2+)</name>
        <dbReference type="ChEBI" id="CHEBI:18420"/>
    </cofactor>
</comment>
<evidence type="ECO:0000256" key="16">
    <source>
        <dbReference type="ARBA" id="ARBA00032853"/>
    </source>
</evidence>
<dbReference type="GO" id="GO:0005886">
    <property type="term" value="C:plasma membrane"/>
    <property type="evidence" value="ECO:0007669"/>
    <property type="project" value="UniProtKB-SubCell"/>
</dbReference>
<proteinExistence type="inferred from homology"/>
<dbReference type="RefSeq" id="WP_115687538.1">
    <property type="nucleotide sequence ID" value="NZ_CP031417.1"/>
</dbReference>
<evidence type="ECO:0000256" key="5">
    <source>
        <dbReference type="ARBA" id="ARBA00013200"/>
    </source>
</evidence>